<evidence type="ECO:0000313" key="1">
    <source>
        <dbReference type="EMBL" id="KAK0620678.1"/>
    </source>
</evidence>
<comment type="caution">
    <text evidence="1">The sequence shown here is derived from an EMBL/GenBank/DDBJ whole genome shotgun (WGS) entry which is preliminary data.</text>
</comment>
<name>A0AA40C127_9PEZI</name>
<gene>
    <name evidence="1" type="ORF">B0T14DRAFT_235987</name>
</gene>
<dbReference type="Proteomes" id="UP001175000">
    <property type="component" value="Unassembled WGS sequence"/>
</dbReference>
<dbReference type="AlphaFoldDB" id="A0AA40C127"/>
<accession>A0AA40C127</accession>
<protein>
    <submittedName>
        <fullName evidence="1">Uncharacterized protein</fullName>
    </submittedName>
</protein>
<keyword evidence="2" id="KW-1185">Reference proteome</keyword>
<dbReference type="EMBL" id="JAULSU010000004">
    <property type="protein sequence ID" value="KAK0620678.1"/>
    <property type="molecule type" value="Genomic_DNA"/>
</dbReference>
<reference evidence="1" key="1">
    <citation type="submission" date="2023-06" db="EMBL/GenBank/DDBJ databases">
        <title>Genome-scale phylogeny and comparative genomics of the fungal order Sordariales.</title>
        <authorList>
            <consortium name="Lawrence Berkeley National Laboratory"/>
            <person name="Hensen N."/>
            <person name="Bonometti L."/>
            <person name="Westerberg I."/>
            <person name="Brannstrom I.O."/>
            <person name="Guillou S."/>
            <person name="Cros-Aarteil S."/>
            <person name="Calhoun S."/>
            <person name="Haridas S."/>
            <person name="Kuo A."/>
            <person name="Mondo S."/>
            <person name="Pangilinan J."/>
            <person name="Riley R."/>
            <person name="Labutti K."/>
            <person name="Andreopoulos B."/>
            <person name="Lipzen A."/>
            <person name="Chen C."/>
            <person name="Yanf M."/>
            <person name="Daum C."/>
            <person name="Ng V."/>
            <person name="Clum A."/>
            <person name="Steindorff A."/>
            <person name="Ohm R."/>
            <person name="Martin F."/>
            <person name="Silar P."/>
            <person name="Natvig D."/>
            <person name="Lalanne C."/>
            <person name="Gautier V."/>
            <person name="Ament-Velasquez S.L."/>
            <person name="Kruys A."/>
            <person name="Hutchinson M.I."/>
            <person name="Powell A.J."/>
            <person name="Barry K."/>
            <person name="Miller A.N."/>
            <person name="Grigoriev I.V."/>
            <person name="Debuchy R."/>
            <person name="Gladieux P."/>
            <person name="Thoren M.H."/>
            <person name="Johannesson H."/>
        </authorList>
    </citation>
    <scope>NUCLEOTIDE SEQUENCE</scope>
    <source>
        <strain evidence="1">CBS 606.72</strain>
    </source>
</reference>
<organism evidence="1 2">
    <name type="scientific">Immersiella caudata</name>
    <dbReference type="NCBI Taxonomy" id="314043"/>
    <lineage>
        <taxon>Eukaryota</taxon>
        <taxon>Fungi</taxon>
        <taxon>Dikarya</taxon>
        <taxon>Ascomycota</taxon>
        <taxon>Pezizomycotina</taxon>
        <taxon>Sordariomycetes</taxon>
        <taxon>Sordariomycetidae</taxon>
        <taxon>Sordariales</taxon>
        <taxon>Lasiosphaeriaceae</taxon>
        <taxon>Immersiella</taxon>
    </lineage>
</organism>
<evidence type="ECO:0000313" key="2">
    <source>
        <dbReference type="Proteomes" id="UP001175000"/>
    </source>
</evidence>
<proteinExistence type="predicted"/>
<sequence>MAGKTCATAQLLPTEIWLSIIENLYESTLISRTGTVVPYSGPLDLTSYSRTLRTFSNLCLTCQRLRDFAQPLMYREFAFGYGQRRTDKLWEGRLVSLATTLATRHDLAAQMTHVFLDERLLHGALKDDLEPAIQRAGSALAAPMKLPSPASSVSPGPCQWRRAVLLLSLTLRLMPNLTHIAEDVSLRRVVPKPRNQGEVYGPEKVLDEYVRSALDLSNSETGAEDCGRTSGVFRQVKSLEFMTVFKPRTPLLFTSLRSWNVETLTLRGGFHAAVVTAIVASVKNLRIMNYRLRSPQSLEPLLAAWGSLESFYLDSIPTSRRSREIGYIDPEYDSHITPAELVDLLSKSCQALRHLHLDLSFVDFQQATTISLNHFTKMHTLTISANSFGVSGFNQPEPPERPPDWLTRALPGTIEVLTLLGAGYEFPKYKAGLLALRGALDAGSFPSLKRIRLAYFYYPDFWGPEDTSKMRRFLDMFAGVDVKVTIRGSGCER</sequence>